<name>A0ABD2ICN7_9BILA</name>
<keyword evidence="1" id="KW-0472">Membrane</keyword>
<evidence type="ECO:0000313" key="4">
    <source>
        <dbReference type="Proteomes" id="UP001620626"/>
    </source>
</evidence>
<keyword evidence="1" id="KW-0812">Transmembrane</keyword>
<keyword evidence="1" id="KW-1133">Transmembrane helix</keyword>
<evidence type="ECO:0000256" key="1">
    <source>
        <dbReference type="SAM" id="Phobius"/>
    </source>
</evidence>
<gene>
    <name evidence="3" type="ORF">niasHT_035880</name>
</gene>
<dbReference type="InterPro" id="IPR044736">
    <property type="entry name" value="Gid1/RanBPM/SPLA_SPRY"/>
</dbReference>
<dbReference type="Gene3D" id="2.60.120.920">
    <property type="match status" value="2"/>
</dbReference>
<protein>
    <recommendedName>
        <fullName evidence="2">B30.2/SPRY domain-containing protein</fullName>
    </recommendedName>
</protein>
<keyword evidence="4" id="KW-1185">Reference proteome</keyword>
<dbReference type="InterPro" id="IPR050618">
    <property type="entry name" value="Ubq-SigPath_Reg"/>
</dbReference>
<dbReference type="CDD" id="cd12885">
    <property type="entry name" value="SPRY_RanBP_like"/>
    <property type="match status" value="2"/>
</dbReference>
<dbReference type="InterPro" id="IPR013320">
    <property type="entry name" value="ConA-like_dom_sf"/>
</dbReference>
<reference evidence="3 4" key="1">
    <citation type="submission" date="2024-10" db="EMBL/GenBank/DDBJ databases">
        <authorList>
            <person name="Kim D."/>
        </authorList>
    </citation>
    <scope>NUCLEOTIDE SEQUENCE [LARGE SCALE GENOMIC DNA]</scope>
    <source>
        <strain evidence="3">BH-2024</strain>
    </source>
</reference>
<evidence type="ECO:0000313" key="3">
    <source>
        <dbReference type="EMBL" id="KAL3077046.1"/>
    </source>
</evidence>
<dbReference type="EMBL" id="JBICBT010001235">
    <property type="protein sequence ID" value="KAL3077046.1"/>
    <property type="molecule type" value="Genomic_DNA"/>
</dbReference>
<dbReference type="Pfam" id="PF00622">
    <property type="entry name" value="SPRY"/>
    <property type="match status" value="2"/>
</dbReference>
<feature type="domain" description="B30.2/SPRY" evidence="2">
    <location>
        <begin position="247"/>
        <end position="449"/>
    </location>
</feature>
<dbReference type="PANTHER" id="PTHR12864">
    <property type="entry name" value="RAN BINDING PROTEIN 9-RELATED"/>
    <property type="match status" value="1"/>
</dbReference>
<accession>A0ABD2ICN7</accession>
<dbReference type="SMART" id="SM00449">
    <property type="entry name" value="SPRY"/>
    <property type="match status" value="2"/>
</dbReference>
<evidence type="ECO:0000259" key="2">
    <source>
        <dbReference type="PROSITE" id="PS50188"/>
    </source>
</evidence>
<dbReference type="InterPro" id="IPR043136">
    <property type="entry name" value="B30.2/SPRY_sf"/>
</dbReference>
<dbReference type="InterPro" id="IPR001870">
    <property type="entry name" value="B30.2/SPRY"/>
</dbReference>
<dbReference type="PROSITE" id="PS50188">
    <property type="entry name" value="B302_SPRY"/>
    <property type="match status" value="2"/>
</dbReference>
<organism evidence="3 4">
    <name type="scientific">Heterodera trifolii</name>
    <dbReference type="NCBI Taxonomy" id="157864"/>
    <lineage>
        <taxon>Eukaryota</taxon>
        <taxon>Metazoa</taxon>
        <taxon>Ecdysozoa</taxon>
        <taxon>Nematoda</taxon>
        <taxon>Chromadorea</taxon>
        <taxon>Rhabditida</taxon>
        <taxon>Tylenchina</taxon>
        <taxon>Tylenchomorpha</taxon>
        <taxon>Tylenchoidea</taxon>
        <taxon>Heteroderidae</taxon>
        <taxon>Heteroderinae</taxon>
        <taxon>Heterodera</taxon>
    </lineage>
</organism>
<proteinExistence type="predicted"/>
<feature type="domain" description="B30.2/SPRY" evidence="2">
    <location>
        <begin position="41"/>
        <end position="250"/>
    </location>
</feature>
<sequence>MNLSTIGVIVQQIWHSLTNRQNGKTASALTKIVVVVLLLFNSLFILYIGLIRLDQPSTIGNRWNANDCSKDLVIGSDQSIKNNRGYQDSCRAEAMASQYFGIAYFEVRIVWRTVWVFFNKIGYQEISIGLSTRDFPLTIKWLPSYGQTYGYEMSSYGVTFAEKSGTFWGHNVEGSVPDEGNRRIAVANASFYTGDVVGCGVNLATRQIIYTLNGKRLNTSGLFVSTTDLYPTVSLKRNASVVANFGGTSLNFSYKIPELFFVEQPTNGWNSADCHGELLIGADQSVRHPPGHCNQNSSSFFDCDRSCRAKLMLSQYTKIAYFEVLLVQKPGLTHFSFGLSTRQMPLDKWVGFNDTTYAYNINRNFFYGDRRKHLFLGFHNVSPPKFGIGDVVGCGMNLETRQIIFTLNGKRLNTSNWFASTTELYPTVSLSNQTLFEWPIASHSGSSAEVSFIAVDCYTQLDRSFISTDAVLRLNNSLALRHRACLLRIPTGTRLTVTEMQTTNSKSYATVLAGASHYELPLRTETKNFGPWHVPCQQAYVPFNSRGRKMEWVEFRLDDETEADKETASADECLADEEEEEKCSAAGQQTLLALMSIENGQLRTIGAKRMPPRVNDAKWINFNDIPISRNDQNPFPSIHSRNNNWPLFCLLNTRQIGTLFLFVAGGPFEQFPAQNEISRWPIPSARALPRPFWLSTHSLTPFIHPSNCC</sequence>
<dbReference type="InterPro" id="IPR003877">
    <property type="entry name" value="SPRY_dom"/>
</dbReference>
<dbReference type="SUPFAM" id="SSF49899">
    <property type="entry name" value="Concanavalin A-like lectins/glucanases"/>
    <property type="match status" value="2"/>
</dbReference>
<feature type="transmembrane region" description="Helical" evidence="1">
    <location>
        <begin position="28"/>
        <end position="50"/>
    </location>
</feature>
<dbReference type="AlphaFoldDB" id="A0ABD2ICN7"/>
<dbReference type="Proteomes" id="UP001620626">
    <property type="component" value="Unassembled WGS sequence"/>
</dbReference>
<comment type="caution">
    <text evidence="3">The sequence shown here is derived from an EMBL/GenBank/DDBJ whole genome shotgun (WGS) entry which is preliminary data.</text>
</comment>